<accession>A0A6J6YUN5</accession>
<evidence type="ECO:0000313" key="2">
    <source>
        <dbReference type="EMBL" id="CAB4860595.1"/>
    </source>
</evidence>
<organism evidence="1">
    <name type="scientific">freshwater metagenome</name>
    <dbReference type="NCBI Taxonomy" id="449393"/>
    <lineage>
        <taxon>unclassified sequences</taxon>
        <taxon>metagenomes</taxon>
        <taxon>ecological metagenomes</taxon>
    </lineage>
</organism>
<sequence length="84" mass="9019">MNDRNAVGPVAPPSVERTQFEPSVAASRQKYVWPGSRIRICSGDRYTAPAIAVPYFGGDVSDHGDRSPVVTICEKSLSVAISAR</sequence>
<dbReference type="AlphaFoldDB" id="A0A6J6YUN5"/>
<name>A0A6J6YUN5_9ZZZZ</name>
<proteinExistence type="predicted"/>
<gene>
    <name evidence="1" type="ORF">UFOPK3001_01613</name>
    <name evidence="2" type="ORF">UFOPK3417_00199</name>
</gene>
<reference evidence="1" key="1">
    <citation type="submission" date="2020-05" db="EMBL/GenBank/DDBJ databases">
        <authorList>
            <person name="Chiriac C."/>
            <person name="Salcher M."/>
            <person name="Ghai R."/>
            <person name="Kavagutti S V."/>
        </authorList>
    </citation>
    <scope>NUCLEOTIDE SEQUENCE</scope>
</reference>
<dbReference type="EMBL" id="CAFBLR010000009">
    <property type="protein sequence ID" value="CAB4860595.1"/>
    <property type="molecule type" value="Genomic_DNA"/>
</dbReference>
<evidence type="ECO:0000313" key="1">
    <source>
        <dbReference type="EMBL" id="CAB4811983.1"/>
    </source>
</evidence>
<dbReference type="EMBL" id="CAFAAJ010000109">
    <property type="protein sequence ID" value="CAB4811983.1"/>
    <property type="molecule type" value="Genomic_DNA"/>
</dbReference>
<protein>
    <submittedName>
        <fullName evidence="1">Unannotated protein</fullName>
    </submittedName>
</protein>